<dbReference type="EC" id="2.7.7.65" evidence="2"/>
<keyword evidence="3" id="KW-1185">Reference proteome</keyword>
<keyword evidence="2" id="KW-0808">Transferase</keyword>
<dbReference type="Pfam" id="PF00990">
    <property type="entry name" value="GGDEF"/>
    <property type="match status" value="1"/>
</dbReference>
<dbReference type="InterPro" id="IPR052155">
    <property type="entry name" value="Biofilm_reg_signaling"/>
</dbReference>
<dbReference type="Gene3D" id="3.30.70.270">
    <property type="match status" value="1"/>
</dbReference>
<gene>
    <name evidence="2" type="ORF">OWR29_47890</name>
</gene>
<dbReference type="GO" id="GO:0052621">
    <property type="term" value="F:diguanylate cyclase activity"/>
    <property type="evidence" value="ECO:0007669"/>
    <property type="project" value="UniProtKB-EC"/>
</dbReference>
<dbReference type="RefSeq" id="WP_267570384.1">
    <property type="nucleotide sequence ID" value="NZ_JAPNTZ010000034.1"/>
</dbReference>
<dbReference type="Proteomes" id="UP001151002">
    <property type="component" value="Unassembled WGS sequence"/>
</dbReference>
<dbReference type="EMBL" id="JAPNTZ010000034">
    <property type="protein sequence ID" value="MCY1145768.1"/>
    <property type="molecule type" value="Genomic_DNA"/>
</dbReference>
<evidence type="ECO:0000313" key="2">
    <source>
        <dbReference type="EMBL" id="MCY1145768.1"/>
    </source>
</evidence>
<protein>
    <submittedName>
        <fullName evidence="2">Diguanylate cyclase</fullName>
        <ecNumber evidence="2">2.7.7.65</ecNumber>
    </submittedName>
</protein>
<proteinExistence type="predicted"/>
<reference evidence="2" key="1">
    <citation type="submission" date="2022-11" db="EMBL/GenBank/DDBJ databases">
        <authorList>
            <person name="Somphong A."/>
            <person name="Phongsopitanun W."/>
        </authorList>
    </citation>
    <scope>NUCLEOTIDE SEQUENCE</scope>
    <source>
        <strain evidence="2">Pm04-4</strain>
    </source>
</reference>
<comment type="caution">
    <text evidence="2">The sequence shown here is derived from an EMBL/GenBank/DDBJ whole genome shotgun (WGS) entry which is preliminary data.</text>
</comment>
<accession>A0ABT4BJH2</accession>
<evidence type="ECO:0000259" key="1">
    <source>
        <dbReference type="PROSITE" id="PS50887"/>
    </source>
</evidence>
<feature type="domain" description="GGDEF" evidence="1">
    <location>
        <begin position="18"/>
        <end position="137"/>
    </location>
</feature>
<sequence>MRKWRFRRAVTRSLASGRHTAVVLIDVVQPAPAQFARILGGCVPVSARVCRLGADEYAVLLTGMAFPEQAYDVAGEIASALSPVIAGGRLVPLAAAIGVAVAGPGELTYDEIIGRARQAMLRAQRVGPQTRWAVWQREVSPPFAA</sequence>
<dbReference type="InterPro" id="IPR000160">
    <property type="entry name" value="GGDEF_dom"/>
</dbReference>
<evidence type="ECO:0000313" key="3">
    <source>
        <dbReference type="Proteomes" id="UP001151002"/>
    </source>
</evidence>
<dbReference type="PANTHER" id="PTHR44757">
    <property type="entry name" value="DIGUANYLATE CYCLASE DGCP"/>
    <property type="match status" value="1"/>
</dbReference>
<dbReference type="SUPFAM" id="SSF55073">
    <property type="entry name" value="Nucleotide cyclase"/>
    <property type="match status" value="1"/>
</dbReference>
<name>A0ABT4BJH2_9ACTN</name>
<dbReference type="PANTHER" id="PTHR44757:SF2">
    <property type="entry name" value="BIOFILM ARCHITECTURE MAINTENANCE PROTEIN MBAA"/>
    <property type="match status" value="1"/>
</dbReference>
<dbReference type="InterPro" id="IPR043128">
    <property type="entry name" value="Rev_trsase/Diguanyl_cyclase"/>
</dbReference>
<organism evidence="2 3">
    <name type="scientific">Paractinoplanes pyxinae</name>
    <dbReference type="NCBI Taxonomy" id="2997416"/>
    <lineage>
        <taxon>Bacteria</taxon>
        <taxon>Bacillati</taxon>
        <taxon>Actinomycetota</taxon>
        <taxon>Actinomycetes</taxon>
        <taxon>Micromonosporales</taxon>
        <taxon>Micromonosporaceae</taxon>
        <taxon>Paractinoplanes</taxon>
    </lineage>
</organism>
<keyword evidence="2" id="KW-0548">Nucleotidyltransferase</keyword>
<dbReference type="PROSITE" id="PS50887">
    <property type="entry name" value="GGDEF"/>
    <property type="match status" value="1"/>
</dbReference>
<dbReference type="InterPro" id="IPR029787">
    <property type="entry name" value="Nucleotide_cyclase"/>
</dbReference>